<organism evidence="1 2">
    <name type="scientific">Paenibacillus polymyxa (strain SC2)</name>
    <name type="common">Bacillus polymyxa</name>
    <dbReference type="NCBI Taxonomy" id="886882"/>
    <lineage>
        <taxon>Bacteria</taxon>
        <taxon>Bacillati</taxon>
        <taxon>Bacillota</taxon>
        <taxon>Bacilli</taxon>
        <taxon>Bacillales</taxon>
        <taxon>Paenibacillaceae</taxon>
        <taxon>Paenibacillus</taxon>
    </lineage>
</organism>
<sequence length="78" mass="8846">MMLKVILPKDAKLIRIENNELILELSSDKPTTTLSMFTVMGNTLDEFYSNPSITNQDVSIHRSGLLEPVDSVPFFFEL</sequence>
<dbReference type="KEGG" id="ppm:PPSC2_25790"/>
<dbReference type="RefSeq" id="WP_013386290.1">
    <property type="nucleotide sequence ID" value="NC_014628.2"/>
</dbReference>
<gene>
    <name evidence="1" type="ORF">PPSC2_25790</name>
</gene>
<evidence type="ECO:0000313" key="1">
    <source>
        <dbReference type="EMBL" id="ADO59876.1"/>
    </source>
</evidence>
<evidence type="ECO:0000313" key="2">
    <source>
        <dbReference type="Proteomes" id="UP000006868"/>
    </source>
</evidence>
<proteinExistence type="predicted"/>
<keyword evidence="1" id="KW-0614">Plasmid</keyword>
<dbReference type="Proteomes" id="UP000006868">
    <property type="component" value="Plasmid pSC2"/>
</dbReference>
<protein>
    <submittedName>
        <fullName evidence="1">Uncharacterized protein</fullName>
    </submittedName>
</protein>
<dbReference type="EMBL" id="CP002214">
    <property type="protein sequence ID" value="ADO59876.1"/>
    <property type="molecule type" value="Genomic_DNA"/>
</dbReference>
<geneLocation type="plasmid" evidence="1 2">
    <name>pSC2</name>
</geneLocation>
<reference evidence="1 2" key="1">
    <citation type="journal article" date="2011" name="J. Bacteriol.">
        <title>Complete genome sequence of Paenibacillus polymyxa SC2, a strain of plant growth-promoting Rhizobacterium with broad-spectrum antimicrobial activity.</title>
        <authorList>
            <person name="Ma M."/>
            <person name="Wang C."/>
            <person name="Ding Y."/>
            <person name="Li L."/>
            <person name="Shen D."/>
            <person name="Jiang X."/>
            <person name="Guan D."/>
            <person name="Cao F."/>
            <person name="Chen H."/>
            <person name="Feng R."/>
            <person name="Wang X."/>
            <person name="Ge Y."/>
            <person name="Yao L."/>
            <person name="Bing X."/>
            <person name="Yang X."/>
            <person name="Li J."/>
            <person name="Du B."/>
        </authorList>
    </citation>
    <scope>NUCLEOTIDE SEQUENCE [LARGE SCALE GENOMIC DNA]</scope>
    <source>
        <strain evidence="1 2">SC2</strain>
        <plasmid evidence="2">pSC2</plasmid>
    </source>
</reference>
<dbReference type="HOGENOM" id="CLU_2618742_0_0_9"/>
<dbReference type="AlphaFoldDB" id="E3EKX1"/>
<dbReference type="PATRIC" id="fig|886882.15.peg.5424"/>
<name>E3EKX1_PAEPS</name>
<accession>E3EKX1</accession>